<gene>
    <name evidence="2" type="ORF">GCM10025751_06960</name>
</gene>
<name>A0AAV3UCY8_9EURY</name>
<reference evidence="2 3" key="1">
    <citation type="journal article" date="2019" name="Int. J. Syst. Evol. Microbiol.">
        <title>The Global Catalogue of Microorganisms (GCM) 10K type strain sequencing project: providing services to taxonomists for standard genome sequencing and annotation.</title>
        <authorList>
            <consortium name="The Broad Institute Genomics Platform"/>
            <consortium name="The Broad Institute Genome Sequencing Center for Infectious Disease"/>
            <person name="Wu L."/>
            <person name="Ma J."/>
        </authorList>
    </citation>
    <scope>NUCLEOTIDE SEQUENCE [LARGE SCALE GENOMIC DNA]</scope>
    <source>
        <strain evidence="2 3">JCM 17504</strain>
    </source>
</reference>
<dbReference type="Pfam" id="PF24335">
    <property type="entry name" value="DUF7503"/>
    <property type="match status" value="1"/>
</dbReference>
<sequence length="49" mass="5160">MKRYCMAEHDLTAYLEANPRMIGVLFTIALILSQAGSVAGAYAVGTSGP</sequence>
<keyword evidence="1" id="KW-0812">Transmembrane</keyword>
<feature type="transmembrane region" description="Helical" evidence="1">
    <location>
        <begin position="21"/>
        <end position="44"/>
    </location>
</feature>
<dbReference type="InterPro" id="IPR055926">
    <property type="entry name" value="DUF7503"/>
</dbReference>
<comment type="caution">
    <text evidence="2">The sequence shown here is derived from an EMBL/GenBank/DDBJ whole genome shotgun (WGS) entry which is preliminary data.</text>
</comment>
<proteinExistence type="predicted"/>
<evidence type="ECO:0000313" key="2">
    <source>
        <dbReference type="EMBL" id="GAA5042956.1"/>
    </source>
</evidence>
<dbReference type="EMBL" id="BAABKX010000001">
    <property type="protein sequence ID" value="GAA5042956.1"/>
    <property type="molecule type" value="Genomic_DNA"/>
</dbReference>
<keyword evidence="3" id="KW-1185">Reference proteome</keyword>
<dbReference type="Proteomes" id="UP001501729">
    <property type="component" value="Unassembled WGS sequence"/>
</dbReference>
<keyword evidence="1" id="KW-1133">Transmembrane helix</keyword>
<evidence type="ECO:0000256" key="1">
    <source>
        <dbReference type="SAM" id="Phobius"/>
    </source>
</evidence>
<organism evidence="2 3">
    <name type="scientific">Haladaptatus pallidirubidus</name>
    <dbReference type="NCBI Taxonomy" id="1008152"/>
    <lineage>
        <taxon>Archaea</taxon>
        <taxon>Methanobacteriati</taxon>
        <taxon>Methanobacteriota</taxon>
        <taxon>Stenosarchaea group</taxon>
        <taxon>Halobacteria</taxon>
        <taxon>Halobacteriales</taxon>
        <taxon>Haladaptataceae</taxon>
        <taxon>Haladaptatus</taxon>
    </lineage>
</organism>
<accession>A0AAV3UCY8</accession>
<evidence type="ECO:0000313" key="3">
    <source>
        <dbReference type="Proteomes" id="UP001501729"/>
    </source>
</evidence>
<keyword evidence="1" id="KW-0472">Membrane</keyword>
<dbReference type="AlphaFoldDB" id="A0AAV3UCY8"/>
<protein>
    <submittedName>
        <fullName evidence="2">Uncharacterized protein</fullName>
    </submittedName>
</protein>